<dbReference type="PANTHER" id="PTHR14604:SF4">
    <property type="entry name" value="F-BOX DOMAIN-CONTAINING PROTEIN"/>
    <property type="match status" value="1"/>
</dbReference>
<feature type="region of interest" description="Disordered" evidence="10">
    <location>
        <begin position="882"/>
        <end position="906"/>
    </location>
</feature>
<feature type="compositionally biased region" description="Basic and acidic residues" evidence="10">
    <location>
        <begin position="184"/>
        <end position="194"/>
    </location>
</feature>
<dbReference type="EMBL" id="PDNA01000144">
    <property type="protein sequence ID" value="PGH10607.1"/>
    <property type="molecule type" value="Genomic_DNA"/>
</dbReference>
<reference evidence="12 13" key="1">
    <citation type="submission" date="2017-10" db="EMBL/GenBank/DDBJ databases">
        <title>Comparative genomics in systemic dimorphic fungi from Ajellomycetaceae.</title>
        <authorList>
            <person name="Munoz J.F."/>
            <person name="Mcewen J.G."/>
            <person name="Clay O.K."/>
            <person name="Cuomo C.A."/>
        </authorList>
    </citation>
    <scope>NUCLEOTIDE SEQUENCE [LARGE SCALE GENOMIC DNA]</scope>
    <source>
        <strain evidence="12 13">UAMH7299</strain>
    </source>
</reference>
<keyword evidence="5 9" id="KW-0853">WD repeat</keyword>
<evidence type="ECO:0000256" key="3">
    <source>
        <dbReference type="ARBA" id="ARBA00011725"/>
    </source>
</evidence>
<dbReference type="Gene3D" id="2.130.10.10">
    <property type="entry name" value="YVTN repeat-like/Quinoprotein amine dehydrogenase"/>
    <property type="match status" value="2"/>
</dbReference>
<feature type="compositionally biased region" description="Polar residues" evidence="10">
    <location>
        <begin position="789"/>
        <end position="805"/>
    </location>
</feature>
<evidence type="ECO:0000256" key="8">
    <source>
        <dbReference type="ARBA" id="ARBA00032113"/>
    </source>
</evidence>
<feature type="compositionally biased region" description="Basic and acidic residues" evidence="10">
    <location>
        <begin position="241"/>
        <end position="259"/>
    </location>
</feature>
<dbReference type="InterPro" id="IPR001810">
    <property type="entry name" value="F-box_dom"/>
</dbReference>
<comment type="caution">
    <text evidence="12">The sequence shown here is derived from an EMBL/GenBank/DDBJ whole genome shotgun (WGS) entry which is preliminary data.</text>
</comment>
<feature type="compositionally biased region" description="Basic residues" evidence="10">
    <location>
        <begin position="654"/>
        <end position="667"/>
    </location>
</feature>
<evidence type="ECO:0000256" key="6">
    <source>
        <dbReference type="ARBA" id="ARBA00022737"/>
    </source>
</evidence>
<feature type="repeat" description="WD" evidence="9">
    <location>
        <begin position="387"/>
        <end position="430"/>
    </location>
</feature>
<evidence type="ECO:0000256" key="9">
    <source>
        <dbReference type="PROSITE-ProRule" id="PRU00221"/>
    </source>
</evidence>
<dbReference type="PROSITE" id="PS50181">
    <property type="entry name" value="FBOX"/>
    <property type="match status" value="1"/>
</dbReference>
<proteinExistence type="inferred from homology"/>
<dbReference type="AlphaFoldDB" id="A0A2B7XQ33"/>
<dbReference type="SMART" id="SM00256">
    <property type="entry name" value="FBOX"/>
    <property type="match status" value="1"/>
</dbReference>
<comment type="function">
    <text evidence="1">Component of the SCF(sconB) E3 ubiquitin ligase complex involved in the regulation of sulfur metabolite repression, probably by mediating the inactivation or degradation of the metR transcription factor.</text>
</comment>
<dbReference type="PROSITE" id="PS00678">
    <property type="entry name" value="WD_REPEATS_1"/>
    <property type="match status" value="2"/>
</dbReference>
<feature type="domain" description="F-box" evidence="11">
    <location>
        <begin position="104"/>
        <end position="150"/>
    </location>
</feature>
<evidence type="ECO:0000256" key="7">
    <source>
        <dbReference type="ARBA" id="ARBA00030034"/>
    </source>
</evidence>
<feature type="repeat" description="WD" evidence="9">
    <location>
        <begin position="520"/>
        <end position="559"/>
    </location>
</feature>
<keyword evidence="13" id="KW-1185">Reference proteome</keyword>
<dbReference type="InterPro" id="IPR019775">
    <property type="entry name" value="WD40_repeat_CS"/>
</dbReference>
<evidence type="ECO:0000313" key="13">
    <source>
        <dbReference type="Proteomes" id="UP000224634"/>
    </source>
</evidence>
<feature type="repeat" description="WD" evidence="9">
    <location>
        <begin position="346"/>
        <end position="385"/>
    </location>
</feature>
<accession>A0A2B7XQ33</accession>
<evidence type="ECO:0000256" key="2">
    <source>
        <dbReference type="ARBA" id="ARBA00007968"/>
    </source>
</evidence>
<organism evidence="12 13">
    <name type="scientific">Polytolypa hystricis (strain UAMH7299)</name>
    <dbReference type="NCBI Taxonomy" id="1447883"/>
    <lineage>
        <taxon>Eukaryota</taxon>
        <taxon>Fungi</taxon>
        <taxon>Dikarya</taxon>
        <taxon>Ascomycota</taxon>
        <taxon>Pezizomycotina</taxon>
        <taxon>Eurotiomycetes</taxon>
        <taxon>Eurotiomycetidae</taxon>
        <taxon>Onygenales</taxon>
        <taxon>Onygenales incertae sedis</taxon>
        <taxon>Polytolypa</taxon>
    </lineage>
</organism>
<feature type="repeat" description="WD" evidence="9">
    <location>
        <begin position="560"/>
        <end position="599"/>
    </location>
</feature>
<sequence length="952" mass="105887">MEQGSSPPNTVPRLVKEQASKYRAGFMPAAASTSFKLDEGYSDETRSQAENEVPVSSEEALALPSWLLAHSEAERAELAYGLLRTLRTSTIVAVLDRLTPILHMDPVLKLPPEITAEIFSYLDPPTLLTASLASKEWRSRILDSRLWRHLYIREGWGLNMEEIQAFERQRSENMFLQSRKSRSRNSDTDVGEPKLKKRVPPTWIGSRRNSDNSIMEDSGPPWNEQNQVVEADATGNPADAEGDHEMRDANDEDHSERPLVHRRSPSSREQQAISHRRDSSMIDCPSKFTPLTHIKAQNKSALAMTLPNGATKLNWTYLYKLRRKLEDNWSKGRFTNFQLPHPSYPSEAHRECVYAIQFTGKWLVSGSRDKSLRVWNLETRRLRGAPLVGHSKSVLCLQFDPSEDEDIIVSGSSDRNIIIWRFSTGEKIHELVHAHHDSVLNLRFDSRFLVTCSKDKLIKVWNRRELIPTDKDYPKVLKGTGVKYPSYIVDTSIMPSAILEAQLAKRQIKSLQPFSLLMTLDGHAAAVNAIQIGENEIVSASGDRLIKVWDIYSGACKKTLIGHQKGIACVQFDNRRIVSGSNDDTVRIYDHASGAEVACLHGHQDLVRTVQAGFGDPPGAEETLRLEAMAVDNRYWEARSRGEISELSPESSYRRRHRHARQARHTGSRNPKDIMVLGAKIPPGGGGSSWGRIVSGSYDETIIIWKKNQEGEWVVGQRLRQEDAALAAAGISLPINNGQPQQRVRVQRPPTIFARQPGPQPQILQQQASQPGSLDQPQQTPHPTPSAPMPSQNVDPSFAGNQQPQPHHPAAGVNPQLLGPTPIPNTPQLAQHGTGPANPQSQHDPPLPPPYPSIGPGDGILPPNNPNGLANLAHLAATATQHPHLPPANNNNNNNNNRPPGAPTQHPTARVFKLQFDARKLICASQDHRIVGWDFACGDPELEEACRFFVGL</sequence>
<dbReference type="STRING" id="1447883.A0A2B7XQ33"/>
<dbReference type="Pfam" id="PF12937">
    <property type="entry name" value="F-box-like"/>
    <property type="match status" value="1"/>
</dbReference>
<comment type="subunit">
    <text evidence="3">Component of the SCF(sconB) E3 ubiquitin ligase complex.</text>
</comment>
<feature type="repeat" description="WD" evidence="9">
    <location>
        <begin position="432"/>
        <end position="462"/>
    </location>
</feature>
<feature type="region of interest" description="Disordered" evidence="10">
    <location>
        <begin position="752"/>
        <end position="870"/>
    </location>
</feature>
<dbReference type="InterPro" id="IPR001680">
    <property type="entry name" value="WD40_rpt"/>
</dbReference>
<dbReference type="PROSITE" id="PS50294">
    <property type="entry name" value="WD_REPEATS_REGION"/>
    <property type="match status" value="5"/>
</dbReference>
<feature type="region of interest" description="Disordered" evidence="10">
    <location>
        <begin position="174"/>
        <end position="284"/>
    </location>
</feature>
<dbReference type="InterPro" id="IPR020472">
    <property type="entry name" value="WD40_PAC1"/>
</dbReference>
<keyword evidence="6" id="KW-0677">Repeat</keyword>
<dbReference type="PANTHER" id="PTHR14604">
    <property type="entry name" value="WD40 REPEAT PF20"/>
    <property type="match status" value="1"/>
</dbReference>
<comment type="similarity">
    <text evidence="2">Belongs to the WD repeat MET30/SCONB/SCON-2 family.</text>
</comment>
<dbReference type="SMART" id="SM00320">
    <property type="entry name" value="WD40"/>
    <property type="match status" value="7"/>
</dbReference>
<evidence type="ECO:0000256" key="10">
    <source>
        <dbReference type="SAM" id="MobiDB-lite"/>
    </source>
</evidence>
<dbReference type="InterPro" id="IPR015943">
    <property type="entry name" value="WD40/YVTN_repeat-like_dom_sf"/>
</dbReference>
<dbReference type="OrthoDB" id="19711at2759"/>
<dbReference type="SUPFAM" id="SSF50978">
    <property type="entry name" value="WD40 repeat-like"/>
    <property type="match status" value="1"/>
</dbReference>
<feature type="region of interest" description="Disordered" evidence="10">
    <location>
        <begin position="647"/>
        <end position="668"/>
    </location>
</feature>
<dbReference type="Proteomes" id="UP000224634">
    <property type="component" value="Unassembled WGS sequence"/>
</dbReference>
<evidence type="ECO:0000256" key="4">
    <source>
        <dbReference type="ARBA" id="ARBA00015819"/>
    </source>
</evidence>
<dbReference type="Gene3D" id="1.20.1280.50">
    <property type="match status" value="1"/>
</dbReference>
<gene>
    <name evidence="12" type="ORF">AJ80_07458</name>
</gene>
<dbReference type="InterPro" id="IPR036322">
    <property type="entry name" value="WD40_repeat_dom_sf"/>
</dbReference>
<evidence type="ECO:0000256" key="1">
    <source>
        <dbReference type="ARBA" id="ARBA00002730"/>
    </source>
</evidence>
<dbReference type="InterPro" id="IPR036047">
    <property type="entry name" value="F-box-like_dom_sf"/>
</dbReference>
<dbReference type="InterPro" id="IPR050995">
    <property type="entry name" value="WD-F-box_domain-protein"/>
</dbReference>
<evidence type="ECO:0000313" key="12">
    <source>
        <dbReference type="EMBL" id="PGH10607.1"/>
    </source>
</evidence>
<name>A0A2B7XQ33_POLH7</name>
<dbReference type="PRINTS" id="PR00320">
    <property type="entry name" value="GPROTEINBRPT"/>
</dbReference>
<feature type="compositionally biased region" description="Low complexity" evidence="10">
    <location>
        <begin position="761"/>
        <end position="771"/>
    </location>
</feature>
<feature type="compositionally biased region" description="Low complexity" evidence="10">
    <location>
        <begin position="859"/>
        <end position="870"/>
    </location>
</feature>
<dbReference type="PROSITE" id="PS50082">
    <property type="entry name" value="WD_REPEATS_2"/>
    <property type="match status" value="5"/>
</dbReference>
<evidence type="ECO:0000259" key="11">
    <source>
        <dbReference type="PROSITE" id="PS50181"/>
    </source>
</evidence>
<dbReference type="Pfam" id="PF00400">
    <property type="entry name" value="WD40"/>
    <property type="match status" value="5"/>
</dbReference>
<dbReference type="CDD" id="cd00200">
    <property type="entry name" value="WD40"/>
    <property type="match status" value="1"/>
</dbReference>
<protein>
    <recommendedName>
        <fullName evidence="4">Probable E3 ubiquitin ligase complex SCF subunit sconB</fullName>
    </recommendedName>
    <alternativeName>
        <fullName evidence="8">Sulfur controller B</fullName>
    </alternativeName>
    <alternativeName>
        <fullName evidence="7">Sulfur metabolite repression control protein B</fullName>
    </alternativeName>
</protein>
<dbReference type="SUPFAM" id="SSF81383">
    <property type="entry name" value="F-box domain"/>
    <property type="match status" value="1"/>
</dbReference>
<evidence type="ECO:0000256" key="5">
    <source>
        <dbReference type="ARBA" id="ARBA00022574"/>
    </source>
</evidence>